<proteinExistence type="predicted"/>
<dbReference type="AlphaFoldDB" id="A0A4Z2IUS3"/>
<feature type="region of interest" description="Disordered" evidence="1">
    <location>
        <begin position="1"/>
        <end position="56"/>
    </location>
</feature>
<gene>
    <name evidence="2" type="ORF">EYF80_008176</name>
</gene>
<protein>
    <submittedName>
        <fullName evidence="2">Uncharacterized protein</fullName>
    </submittedName>
</protein>
<comment type="caution">
    <text evidence="2">The sequence shown here is derived from an EMBL/GenBank/DDBJ whole genome shotgun (WGS) entry which is preliminary data.</text>
</comment>
<evidence type="ECO:0000313" key="3">
    <source>
        <dbReference type="Proteomes" id="UP000314294"/>
    </source>
</evidence>
<organism evidence="2 3">
    <name type="scientific">Liparis tanakae</name>
    <name type="common">Tanaka's snailfish</name>
    <dbReference type="NCBI Taxonomy" id="230148"/>
    <lineage>
        <taxon>Eukaryota</taxon>
        <taxon>Metazoa</taxon>
        <taxon>Chordata</taxon>
        <taxon>Craniata</taxon>
        <taxon>Vertebrata</taxon>
        <taxon>Euteleostomi</taxon>
        <taxon>Actinopterygii</taxon>
        <taxon>Neopterygii</taxon>
        <taxon>Teleostei</taxon>
        <taxon>Neoteleostei</taxon>
        <taxon>Acanthomorphata</taxon>
        <taxon>Eupercaria</taxon>
        <taxon>Perciformes</taxon>
        <taxon>Cottioidei</taxon>
        <taxon>Cottales</taxon>
        <taxon>Liparidae</taxon>
        <taxon>Liparis</taxon>
    </lineage>
</organism>
<keyword evidence="3" id="KW-1185">Reference proteome</keyword>
<accession>A0A4Z2IUS3</accession>
<feature type="compositionally biased region" description="Basic and acidic residues" evidence="1">
    <location>
        <begin position="1"/>
        <end position="22"/>
    </location>
</feature>
<dbReference type="EMBL" id="SRLO01000045">
    <property type="protein sequence ID" value="TNN81730.1"/>
    <property type="molecule type" value="Genomic_DNA"/>
</dbReference>
<sequence>MMFEKEAEGEKSRAGRKKETMRHGKNMKTQGTGRGKQDPQTGCDRSVSLGDGGVTEERELSVHLKATGEQAEEGKWAVRQRELPLCCWRQLPHGVQSNNPGFVTLCKIRQN</sequence>
<reference evidence="2 3" key="1">
    <citation type="submission" date="2019-03" db="EMBL/GenBank/DDBJ databases">
        <title>First draft genome of Liparis tanakae, snailfish: a comprehensive survey of snailfish specific genes.</title>
        <authorList>
            <person name="Kim W."/>
            <person name="Song I."/>
            <person name="Jeong J.-H."/>
            <person name="Kim D."/>
            <person name="Kim S."/>
            <person name="Ryu S."/>
            <person name="Song J.Y."/>
            <person name="Lee S.K."/>
        </authorList>
    </citation>
    <scope>NUCLEOTIDE SEQUENCE [LARGE SCALE GENOMIC DNA]</scope>
    <source>
        <tissue evidence="2">Muscle</tissue>
    </source>
</reference>
<name>A0A4Z2IUS3_9TELE</name>
<evidence type="ECO:0000313" key="2">
    <source>
        <dbReference type="EMBL" id="TNN81730.1"/>
    </source>
</evidence>
<evidence type="ECO:0000256" key="1">
    <source>
        <dbReference type="SAM" id="MobiDB-lite"/>
    </source>
</evidence>
<dbReference type="Proteomes" id="UP000314294">
    <property type="component" value="Unassembled WGS sequence"/>
</dbReference>